<dbReference type="PANTHER" id="PTHR43095:SF5">
    <property type="entry name" value="XYLULOSE KINASE"/>
    <property type="match status" value="1"/>
</dbReference>
<evidence type="ECO:0000256" key="3">
    <source>
        <dbReference type="ARBA" id="ARBA00022679"/>
    </source>
</evidence>
<feature type="domain" description="Carbohydrate kinase FGGY C-terminal" evidence="7">
    <location>
        <begin position="254"/>
        <end position="443"/>
    </location>
</feature>
<evidence type="ECO:0000256" key="2">
    <source>
        <dbReference type="ARBA" id="ARBA00022629"/>
    </source>
</evidence>
<dbReference type="InterPro" id="IPR000577">
    <property type="entry name" value="Carb_kinase_FGGY"/>
</dbReference>
<dbReference type="GO" id="GO:0016301">
    <property type="term" value="F:kinase activity"/>
    <property type="evidence" value="ECO:0007669"/>
    <property type="project" value="UniProtKB-KW"/>
</dbReference>
<accession>A0A1C6S941</accession>
<dbReference type="AlphaFoldDB" id="A0A1C6S941"/>
<feature type="compositionally biased region" description="Pro residues" evidence="5">
    <location>
        <begin position="451"/>
        <end position="461"/>
    </location>
</feature>
<evidence type="ECO:0000313" key="9">
    <source>
        <dbReference type="Proteomes" id="UP000198906"/>
    </source>
</evidence>
<name>A0A1C6S941_9ACTN</name>
<feature type="region of interest" description="Disordered" evidence="5">
    <location>
        <begin position="23"/>
        <end position="44"/>
    </location>
</feature>
<reference evidence="9" key="1">
    <citation type="submission" date="2016-06" db="EMBL/GenBank/DDBJ databases">
        <authorList>
            <person name="Varghese N."/>
        </authorList>
    </citation>
    <scope>NUCLEOTIDE SEQUENCE [LARGE SCALE GENOMIC DNA]</scope>
    <source>
        <strain evidence="9">DSM 46123</strain>
    </source>
</reference>
<dbReference type="PIRSF" id="PIRSF000538">
    <property type="entry name" value="GlpK"/>
    <property type="match status" value="1"/>
</dbReference>
<dbReference type="SUPFAM" id="SSF53067">
    <property type="entry name" value="Actin-like ATPase domain"/>
    <property type="match status" value="2"/>
</dbReference>
<feature type="domain" description="Carbohydrate kinase FGGY N-terminal" evidence="6">
    <location>
        <begin position="12"/>
        <end position="239"/>
    </location>
</feature>
<dbReference type="RefSeq" id="WP_091461196.1">
    <property type="nucleotide sequence ID" value="NZ_FMHU01000002.1"/>
</dbReference>
<evidence type="ECO:0000313" key="8">
    <source>
        <dbReference type="EMBL" id="SCL26017.1"/>
    </source>
</evidence>
<dbReference type="Pfam" id="PF02782">
    <property type="entry name" value="FGGY_C"/>
    <property type="match status" value="1"/>
</dbReference>
<dbReference type="Pfam" id="PF00370">
    <property type="entry name" value="FGGY_N"/>
    <property type="match status" value="1"/>
</dbReference>
<keyword evidence="3" id="KW-0808">Transferase</keyword>
<feature type="region of interest" description="Disordered" evidence="5">
    <location>
        <begin position="471"/>
        <end position="490"/>
    </location>
</feature>
<evidence type="ECO:0000256" key="1">
    <source>
        <dbReference type="ARBA" id="ARBA00009156"/>
    </source>
</evidence>
<keyword evidence="9" id="KW-1185">Reference proteome</keyword>
<feature type="region of interest" description="Disordered" evidence="5">
    <location>
        <begin position="444"/>
        <end position="465"/>
    </location>
</feature>
<keyword evidence="2" id="KW-0119">Carbohydrate metabolism</keyword>
<dbReference type="CDD" id="cd07773">
    <property type="entry name" value="ASKHA_NBD_FGGY_FK"/>
    <property type="match status" value="1"/>
</dbReference>
<comment type="similarity">
    <text evidence="1">Belongs to the FGGY kinase family.</text>
</comment>
<dbReference type="Gene3D" id="3.30.420.40">
    <property type="match status" value="2"/>
</dbReference>
<sequence>MAGGTRGPTLLAGVDVGTTHTKAGVYRTDGTPVAQRQAATPPDAEGLRDTALRLLAECVSVAPVPPVAVGLASMAETGVPLDADGEPIGELLHWQDRRAHREADHLAETVGRAPFFVATGLHPSAKLPLARWIWLRRHDPDRTRRMARWASSADLVLAALTGTVATSPTLAARTGAFDLRAMAYASDLLDLAGLRPDQMPPVVAADRVAGRVTPAMATRTGLPAGTPVVLAGHDHLAAAWAAGVRGPGRTADSMGTAEAVLTPVAAVPPMPATPTGISVGPFLDGRSYCLISGLSSSGGLVDWWLERFAPPDCPDRYRWFTDLVGATTDRPPTGITVLPYLHGRASPQPEPHRALSFHGVRPEHDLADLGRAVLEGLCMQVRWMLESQVATSGHRPDAVTVFGGPTANPTWMRIKAAVMPVPVVVLPDHRSAVLGAAQLAGRAIGVEDGPPDPPPPRPAAAPHPAWETAYRSRFLPLATSPDPSGSEETP</sequence>
<dbReference type="EMBL" id="FMHU01000002">
    <property type="protein sequence ID" value="SCL26017.1"/>
    <property type="molecule type" value="Genomic_DNA"/>
</dbReference>
<evidence type="ECO:0000259" key="6">
    <source>
        <dbReference type="Pfam" id="PF00370"/>
    </source>
</evidence>
<dbReference type="STRING" id="47866.GA0074694_4391"/>
<organism evidence="8 9">
    <name type="scientific">Micromonospora inyonensis</name>
    <dbReference type="NCBI Taxonomy" id="47866"/>
    <lineage>
        <taxon>Bacteria</taxon>
        <taxon>Bacillati</taxon>
        <taxon>Actinomycetota</taxon>
        <taxon>Actinomycetes</taxon>
        <taxon>Micromonosporales</taxon>
        <taxon>Micromonosporaceae</taxon>
        <taxon>Micromonospora</taxon>
    </lineage>
</organism>
<dbReference type="InterPro" id="IPR050406">
    <property type="entry name" value="FGGY_Carb_Kinase"/>
</dbReference>
<evidence type="ECO:0000256" key="5">
    <source>
        <dbReference type="SAM" id="MobiDB-lite"/>
    </source>
</evidence>
<proteinExistence type="inferred from homology"/>
<keyword evidence="4 8" id="KW-0418">Kinase</keyword>
<feature type="compositionally biased region" description="Polar residues" evidence="5">
    <location>
        <begin position="481"/>
        <end position="490"/>
    </location>
</feature>
<dbReference type="InterPro" id="IPR043129">
    <property type="entry name" value="ATPase_NBD"/>
</dbReference>
<keyword evidence="2" id="KW-0859">Xylose metabolism</keyword>
<evidence type="ECO:0000259" key="7">
    <source>
        <dbReference type="Pfam" id="PF02782"/>
    </source>
</evidence>
<evidence type="ECO:0000256" key="4">
    <source>
        <dbReference type="ARBA" id="ARBA00022777"/>
    </source>
</evidence>
<dbReference type="InterPro" id="IPR018485">
    <property type="entry name" value="FGGY_C"/>
</dbReference>
<dbReference type="Proteomes" id="UP000198906">
    <property type="component" value="Unassembled WGS sequence"/>
</dbReference>
<dbReference type="GO" id="GO:0042732">
    <property type="term" value="P:D-xylose metabolic process"/>
    <property type="evidence" value="ECO:0007669"/>
    <property type="project" value="UniProtKB-KW"/>
</dbReference>
<protein>
    <submittedName>
        <fullName evidence="8">Xylulokinase</fullName>
    </submittedName>
</protein>
<gene>
    <name evidence="8" type="ORF">GA0074694_4391</name>
</gene>
<dbReference type="PANTHER" id="PTHR43095">
    <property type="entry name" value="SUGAR KINASE"/>
    <property type="match status" value="1"/>
</dbReference>
<dbReference type="InterPro" id="IPR018484">
    <property type="entry name" value="FGGY_N"/>
</dbReference>